<proteinExistence type="predicted"/>
<gene>
    <name evidence="1" type="ORF">FHS94_003237</name>
</gene>
<dbReference type="AlphaFoldDB" id="A0A7W9EVI9"/>
<accession>A0A7W9EVI9</accession>
<protein>
    <recommendedName>
        <fullName evidence="3">Carbohydrate-binding family 6 protein</fullName>
    </recommendedName>
</protein>
<evidence type="ECO:0000313" key="1">
    <source>
        <dbReference type="EMBL" id="MBB5716374.1"/>
    </source>
</evidence>
<reference evidence="1 2" key="1">
    <citation type="submission" date="2020-08" db="EMBL/GenBank/DDBJ databases">
        <title>Genomic Encyclopedia of Type Strains, Phase IV (KMG-IV): sequencing the most valuable type-strain genomes for metagenomic binning, comparative biology and taxonomic classification.</title>
        <authorList>
            <person name="Goeker M."/>
        </authorList>
    </citation>
    <scope>NUCLEOTIDE SEQUENCE [LARGE SCALE GENOMIC DNA]</scope>
    <source>
        <strain evidence="1 2">DSM 100044</strain>
    </source>
</reference>
<keyword evidence="2" id="KW-1185">Reference proteome</keyword>
<dbReference type="RefSeq" id="WP_184059580.1">
    <property type="nucleotide sequence ID" value="NZ_JACIJK010000010.1"/>
</dbReference>
<dbReference type="InterPro" id="IPR006311">
    <property type="entry name" value="TAT_signal"/>
</dbReference>
<organism evidence="1 2">
    <name type="scientific">Sphingomonas aerophila</name>
    <dbReference type="NCBI Taxonomy" id="1344948"/>
    <lineage>
        <taxon>Bacteria</taxon>
        <taxon>Pseudomonadati</taxon>
        <taxon>Pseudomonadota</taxon>
        <taxon>Alphaproteobacteria</taxon>
        <taxon>Sphingomonadales</taxon>
        <taxon>Sphingomonadaceae</taxon>
        <taxon>Sphingomonas</taxon>
    </lineage>
</organism>
<comment type="caution">
    <text evidence="1">The sequence shown here is derived from an EMBL/GenBank/DDBJ whole genome shotgun (WGS) entry which is preliminary data.</text>
</comment>
<name>A0A7W9EVI9_9SPHN</name>
<evidence type="ECO:0000313" key="2">
    <source>
        <dbReference type="Proteomes" id="UP000546200"/>
    </source>
</evidence>
<dbReference type="Proteomes" id="UP000546200">
    <property type="component" value="Unassembled WGS sequence"/>
</dbReference>
<evidence type="ECO:0008006" key="3">
    <source>
        <dbReference type="Google" id="ProtNLM"/>
    </source>
</evidence>
<dbReference type="EMBL" id="JACIJK010000010">
    <property type="protein sequence ID" value="MBB5716374.1"/>
    <property type="molecule type" value="Genomic_DNA"/>
</dbReference>
<dbReference type="PROSITE" id="PS51318">
    <property type="entry name" value="TAT"/>
    <property type="match status" value="1"/>
</dbReference>
<sequence length="751" mass="83268">MTDTSGLNRRDVLAGVAAGAAALTASEGYARARRPGPLSAATGFADAEIAAAARATGRAAPRVRYAVDEKLGAEGYRIEGSASTALTVTGGDATGAMYGGLDVAEGVRLGGETLAMLGNGRTHRPHIAKRGIKYNIPLDLRTPSYSDGSTSSQLNIPEVWSRAFWQAYFDEMARDRYNVLTLWSLHPFPSMVKVPEFADIALDDVWRSREPLDAEPLDFRGRDAVHPKFLANHEVVKKITIGEKIAFWRDVMQMAADRGIAVYVFTWNVFVYGTAGKYGIDDSMTNTRTVAYMRASVREMVTTYPLLAGIGITAGENLPAGNPTATQEQWLWSTYGAGISDALKAQPSRRFELVHRFHETEPGEIERNWSAYPGFPDSFTYSYKYSVAHMYSDPKPPFIAEAIPFIKDGVKTWLTVRNDDLYSFRWGDPDFAREYILNMPLPDKLVGFYMGPDGFNWGRDFLDRANAGKEQGAARRLVTQKQWYSFAMWGRLSYDPSLPDRHFEAMLAARFPGVDAGRLYAASSAASKIIPQVTQFFWQDIDLEWFPEACAYSPQKRPRGTRFYSVADFINGVPMPRSGILSIRRWRQRLTDSRPLDALSPLDVATALAGLADTTLDHVADLRTGGATKEGELASTLADYEAMAHLGRYYAHKIRGACDLALYDQSSRPSDKGSAVVELLAAKDAWRRYAAVRDAQYLPAFYNRIGYVDVTALTASAAKDVEIARTWRAGTITFDPNAPETHWEKLLPRDA</sequence>